<feature type="domain" description="NOL9 C-terminal" evidence="11">
    <location>
        <begin position="429"/>
        <end position="526"/>
    </location>
</feature>
<organism evidence="12 13">
    <name type="scientific">Chloropicon primus</name>
    <dbReference type="NCBI Taxonomy" id="1764295"/>
    <lineage>
        <taxon>Eukaryota</taxon>
        <taxon>Viridiplantae</taxon>
        <taxon>Chlorophyta</taxon>
        <taxon>Chloropicophyceae</taxon>
        <taxon>Chloropicales</taxon>
        <taxon>Chloropicaceae</taxon>
        <taxon>Chloropicon</taxon>
    </lineage>
</organism>
<dbReference type="SUPFAM" id="SSF52540">
    <property type="entry name" value="P-loop containing nucleoside triphosphate hydrolases"/>
    <property type="match status" value="1"/>
</dbReference>
<feature type="region of interest" description="Disordered" evidence="9">
    <location>
        <begin position="1"/>
        <end position="61"/>
    </location>
</feature>
<dbReference type="Pfam" id="PF16575">
    <property type="entry name" value="CLP1_P"/>
    <property type="match status" value="1"/>
</dbReference>
<dbReference type="EMBL" id="CP031037">
    <property type="protein sequence ID" value="QDZ20713.1"/>
    <property type="molecule type" value="Genomic_DNA"/>
</dbReference>
<gene>
    <name evidence="12" type="ORF">A3770_04p32310</name>
</gene>
<accession>A0A5B8MJS2</accession>
<dbReference type="InterPro" id="IPR027417">
    <property type="entry name" value="P-loop_NTPase"/>
</dbReference>
<evidence type="ECO:0000259" key="10">
    <source>
        <dbReference type="Pfam" id="PF16575"/>
    </source>
</evidence>
<dbReference type="InterPro" id="IPR045116">
    <property type="entry name" value="Clp1/Grc3"/>
</dbReference>
<keyword evidence="3" id="KW-0698">rRNA processing</keyword>
<dbReference type="InterPro" id="IPR057570">
    <property type="entry name" value="NOL9_C"/>
</dbReference>
<dbReference type="Pfam" id="PF25467">
    <property type="entry name" value="NOL9_C"/>
    <property type="match status" value="1"/>
</dbReference>
<dbReference type="GO" id="GO:0005524">
    <property type="term" value="F:ATP binding"/>
    <property type="evidence" value="ECO:0007669"/>
    <property type="project" value="UniProtKB-KW"/>
</dbReference>
<evidence type="ECO:0000256" key="6">
    <source>
        <dbReference type="ARBA" id="ARBA00022777"/>
    </source>
</evidence>
<keyword evidence="4" id="KW-0808">Transferase</keyword>
<name>A0A5B8MJS2_9CHLO</name>
<evidence type="ECO:0000256" key="3">
    <source>
        <dbReference type="ARBA" id="ARBA00022552"/>
    </source>
</evidence>
<dbReference type="GO" id="GO:0051731">
    <property type="term" value="F:polynucleotide 5'-hydroxyl-kinase activity"/>
    <property type="evidence" value="ECO:0007669"/>
    <property type="project" value="InterPro"/>
</dbReference>
<dbReference type="PANTHER" id="PTHR12755">
    <property type="entry name" value="CLEAVAGE/POLYADENYLATION FACTOR IA SUBUNIT CLP1P"/>
    <property type="match status" value="1"/>
</dbReference>
<evidence type="ECO:0000256" key="2">
    <source>
        <dbReference type="ARBA" id="ARBA00011003"/>
    </source>
</evidence>
<keyword evidence="6 12" id="KW-0418">Kinase</keyword>
<keyword evidence="5" id="KW-0547">Nucleotide-binding</keyword>
<sequence>MPPGKKRQGEGASTAQRPKCRRGGLGGRHAPAIETSDPGTPLPNDDDDHHHRHQEEEEDHQCLELKENEELSLEGVARVRVSEGCLLVGGYLLAPDKGSVTLCGNVSVGWPLRCRPVFRGEYKGPGRPERCVVSLEDVGRDRVSGIAYTPGSTSRSTYQHRVLKAGGAGSSPSSSSSPGGWGDCLKEVAAELSEGCETSESLADFTALVCGPKNAGKSTFCRELVNTLLNSNPVVAYLETDCGQPEFSPPGSVSLTFVASPIAGPPFMHPRKPERACFVGDTTPKSDPVLYFNSVVHLMDWYAAHGLGALRSRNLAPLVVNTPGWVKGLGFEILDRMVRQIQPKHVVQLCTNTGKDLPREQADWRGLGLSLYYPPAHEHNAPSGVSAVDMRSLMWLSFCHQCAGTGTPMDLSATTQELFSQAASSLCGCLPYRVNLDLLKVVSASTFEFPSRMLPGVLNGSLVGLAEGSGGGEDEDSGATTCYPFVGFGLVRSVDPGSGDIFVLTNAKLADLRRVGALVLGSVQLPQQLLQNEAYQSPYVAQGTLTGDGIGAGVIKGRNNMRRGRLST</sequence>
<dbReference type="OrthoDB" id="2405412at2759"/>
<dbReference type="AlphaFoldDB" id="A0A5B8MJS2"/>
<evidence type="ECO:0000256" key="4">
    <source>
        <dbReference type="ARBA" id="ARBA00022679"/>
    </source>
</evidence>
<evidence type="ECO:0000256" key="1">
    <source>
        <dbReference type="ARBA" id="ARBA00004604"/>
    </source>
</evidence>
<evidence type="ECO:0000259" key="11">
    <source>
        <dbReference type="Pfam" id="PF25467"/>
    </source>
</evidence>
<dbReference type="STRING" id="1764295.A0A5B8MJS2"/>
<feature type="compositionally biased region" description="Basic and acidic residues" evidence="9">
    <location>
        <begin position="47"/>
        <end position="61"/>
    </location>
</feature>
<dbReference type="InterPro" id="IPR032319">
    <property type="entry name" value="CLP1_P"/>
</dbReference>
<evidence type="ECO:0000256" key="5">
    <source>
        <dbReference type="ARBA" id="ARBA00022741"/>
    </source>
</evidence>
<protein>
    <submittedName>
        <fullName evidence="12">Polynucleotide 5'-hydroxyl-kinase</fullName>
    </submittedName>
</protein>
<evidence type="ECO:0000256" key="8">
    <source>
        <dbReference type="ARBA" id="ARBA00023242"/>
    </source>
</evidence>
<keyword evidence="8" id="KW-0539">Nucleus</keyword>
<dbReference type="GO" id="GO:0000448">
    <property type="term" value="P:cleavage in ITS2 between 5.8S rRNA and LSU-rRNA of tricistronic rRNA transcript (SSU-rRNA, 5.8S rRNA, LSU-rRNA)"/>
    <property type="evidence" value="ECO:0007669"/>
    <property type="project" value="TreeGrafter"/>
</dbReference>
<reference evidence="12 13" key="1">
    <citation type="submission" date="2018-07" db="EMBL/GenBank/DDBJ databases">
        <title>The complete nuclear genome of the prasinophyte Chloropicon primus (CCMP1205).</title>
        <authorList>
            <person name="Pombert J.-F."/>
            <person name="Otis C."/>
            <person name="Turmel M."/>
            <person name="Lemieux C."/>
        </authorList>
    </citation>
    <scope>NUCLEOTIDE SEQUENCE [LARGE SCALE GENOMIC DNA]</scope>
    <source>
        <strain evidence="12 13">CCMP1205</strain>
    </source>
</reference>
<comment type="subcellular location">
    <subcellularLocation>
        <location evidence="1">Nucleus</location>
        <location evidence="1">Nucleolus</location>
    </subcellularLocation>
</comment>
<dbReference type="Gene3D" id="3.40.50.300">
    <property type="entry name" value="P-loop containing nucleotide triphosphate hydrolases"/>
    <property type="match status" value="1"/>
</dbReference>
<evidence type="ECO:0000256" key="9">
    <source>
        <dbReference type="SAM" id="MobiDB-lite"/>
    </source>
</evidence>
<feature type="domain" description="Clp1 P-loop" evidence="10">
    <location>
        <begin position="211"/>
        <end position="350"/>
    </location>
</feature>
<evidence type="ECO:0000313" key="12">
    <source>
        <dbReference type="EMBL" id="QDZ20713.1"/>
    </source>
</evidence>
<evidence type="ECO:0000313" key="13">
    <source>
        <dbReference type="Proteomes" id="UP000316726"/>
    </source>
</evidence>
<keyword evidence="13" id="KW-1185">Reference proteome</keyword>
<proteinExistence type="inferred from homology"/>
<evidence type="ECO:0000256" key="7">
    <source>
        <dbReference type="ARBA" id="ARBA00022840"/>
    </source>
</evidence>
<dbReference type="Proteomes" id="UP000316726">
    <property type="component" value="Chromosome 4"/>
</dbReference>
<comment type="similarity">
    <text evidence="2">Belongs to the Clp1 family. NOL9/GRC3 subfamily.</text>
</comment>
<keyword evidence="7" id="KW-0067">ATP-binding</keyword>
<dbReference type="PANTHER" id="PTHR12755:SF3">
    <property type="entry name" value="POLYNUCLEOTIDE 5'-HYDROXYL-KINASE NOL9"/>
    <property type="match status" value="1"/>
</dbReference>
<dbReference type="GO" id="GO:0005730">
    <property type="term" value="C:nucleolus"/>
    <property type="evidence" value="ECO:0007669"/>
    <property type="project" value="UniProtKB-SubCell"/>
</dbReference>